<organism evidence="5 6">
    <name type="scientific">Thalassomonas viridans</name>
    <dbReference type="NCBI Taxonomy" id="137584"/>
    <lineage>
        <taxon>Bacteria</taxon>
        <taxon>Pseudomonadati</taxon>
        <taxon>Pseudomonadota</taxon>
        <taxon>Gammaproteobacteria</taxon>
        <taxon>Alteromonadales</taxon>
        <taxon>Colwelliaceae</taxon>
        <taxon>Thalassomonas</taxon>
    </lineage>
</organism>
<sequence>MDHLSQIIDHFKLTAGVFYTGKLCGLSHFNENEALEGHIHLLRSGVLAINGLDKSPLVLDQPSIVFLPRPTKHSLKAREVDNAELICANITYGSSSTNLLANALPDMLILPLESSPFLQTNIDWIIAEAGGDQEGRQAVMNRLMEIFIINMLRSLLVKGELARGMLAGLMHPQLKQVLQQLHNAPQENWSLNKMAELALMSRSKFAEVFKSVIGQTPNDYLLSWRVATAQSLLKQGKSVTLVANSVGYDTASALSRVFRKTCGMSPKQWLDTL</sequence>
<dbReference type="RefSeq" id="WP_044841923.1">
    <property type="nucleotide sequence ID" value="NZ_CP059734.1"/>
</dbReference>
<dbReference type="Proteomes" id="UP000032352">
    <property type="component" value="Chromosome pTvir"/>
</dbReference>
<dbReference type="PROSITE" id="PS01124">
    <property type="entry name" value="HTH_ARAC_FAMILY_2"/>
    <property type="match status" value="1"/>
</dbReference>
<reference evidence="5 6" key="1">
    <citation type="journal article" date="2015" name="Genome Announc.">
        <title>Draft Genome Sequences of Marine Isolates of Thalassomonas viridans and Thalassomonas actiniarum.</title>
        <authorList>
            <person name="Olonade I."/>
            <person name="van Zyl L.J."/>
            <person name="Trindade M."/>
        </authorList>
    </citation>
    <scope>NUCLEOTIDE SEQUENCE [LARGE SCALE GENOMIC DNA]</scope>
    <source>
        <strain evidence="5 6">XOM25</strain>
    </source>
</reference>
<dbReference type="PANTHER" id="PTHR11019">
    <property type="entry name" value="HTH-TYPE TRANSCRIPTIONAL REGULATOR NIMR"/>
    <property type="match status" value="1"/>
</dbReference>
<dbReference type="KEGG" id="tvd:SG34_032020"/>
<dbReference type="SMART" id="SM00342">
    <property type="entry name" value="HTH_ARAC"/>
    <property type="match status" value="1"/>
</dbReference>
<dbReference type="AlphaFoldDB" id="A0AAE9ZDA2"/>
<proteinExistence type="predicted"/>
<dbReference type="SUPFAM" id="SSF46689">
    <property type="entry name" value="Homeodomain-like"/>
    <property type="match status" value="2"/>
</dbReference>
<evidence type="ECO:0000259" key="4">
    <source>
        <dbReference type="PROSITE" id="PS01124"/>
    </source>
</evidence>
<keyword evidence="6" id="KW-1185">Reference proteome</keyword>
<feature type="domain" description="HTH araC/xylS-type" evidence="4">
    <location>
        <begin position="175"/>
        <end position="272"/>
    </location>
</feature>
<keyword evidence="3" id="KW-0804">Transcription</keyword>
<dbReference type="PANTHER" id="PTHR11019:SF159">
    <property type="entry name" value="TRANSCRIPTIONAL REGULATOR-RELATED"/>
    <property type="match status" value="1"/>
</dbReference>
<dbReference type="Pfam" id="PF12852">
    <property type="entry name" value="Cupin_6"/>
    <property type="match status" value="1"/>
</dbReference>
<reference evidence="5 6" key="2">
    <citation type="journal article" date="2022" name="Mar. Drugs">
        <title>Bioassay-Guided Fractionation Leads to the Detection of Cholic Acid Generated by the Rare Thalassomonas sp.</title>
        <authorList>
            <person name="Pheiffer F."/>
            <person name="Schneider Y.K."/>
            <person name="Hansen E.H."/>
            <person name="Andersen J.H."/>
            <person name="Isaksson J."/>
            <person name="Busche T."/>
            <person name="R C."/>
            <person name="Kalinowski J."/>
            <person name="Zyl L.V."/>
            <person name="Trindade M."/>
        </authorList>
    </citation>
    <scope>NUCLEOTIDE SEQUENCE [LARGE SCALE GENOMIC DNA]</scope>
    <source>
        <strain evidence="5 6">XOM25</strain>
    </source>
</reference>
<evidence type="ECO:0000256" key="3">
    <source>
        <dbReference type="ARBA" id="ARBA00023163"/>
    </source>
</evidence>
<dbReference type="Pfam" id="PF12833">
    <property type="entry name" value="HTH_18"/>
    <property type="match status" value="1"/>
</dbReference>
<accession>A0AAE9ZDA2</accession>
<evidence type="ECO:0000256" key="1">
    <source>
        <dbReference type="ARBA" id="ARBA00023015"/>
    </source>
</evidence>
<gene>
    <name evidence="5" type="ORF">SG34_032020</name>
</gene>
<evidence type="ECO:0000313" key="6">
    <source>
        <dbReference type="Proteomes" id="UP000032352"/>
    </source>
</evidence>
<evidence type="ECO:0000313" key="5">
    <source>
        <dbReference type="EMBL" id="WDE08552.1"/>
    </source>
</evidence>
<dbReference type="InterPro" id="IPR032783">
    <property type="entry name" value="AraC_lig"/>
</dbReference>
<protein>
    <submittedName>
        <fullName evidence="5">AraC family transcriptional regulator</fullName>
    </submittedName>
</protein>
<dbReference type="InterPro" id="IPR018060">
    <property type="entry name" value="HTH_AraC"/>
</dbReference>
<dbReference type="EMBL" id="CP059734">
    <property type="protein sequence ID" value="WDE08552.1"/>
    <property type="molecule type" value="Genomic_DNA"/>
</dbReference>
<name>A0AAE9ZDA2_9GAMM</name>
<keyword evidence="1" id="KW-0805">Transcription regulation</keyword>
<dbReference type="InterPro" id="IPR009057">
    <property type="entry name" value="Homeodomain-like_sf"/>
</dbReference>
<dbReference type="GO" id="GO:0003700">
    <property type="term" value="F:DNA-binding transcription factor activity"/>
    <property type="evidence" value="ECO:0007669"/>
    <property type="project" value="InterPro"/>
</dbReference>
<dbReference type="GO" id="GO:0043565">
    <property type="term" value="F:sequence-specific DNA binding"/>
    <property type="evidence" value="ECO:0007669"/>
    <property type="project" value="InterPro"/>
</dbReference>
<keyword evidence="2" id="KW-0238">DNA-binding</keyword>
<dbReference type="Gene3D" id="1.10.10.60">
    <property type="entry name" value="Homeodomain-like"/>
    <property type="match status" value="2"/>
</dbReference>
<evidence type="ECO:0000256" key="2">
    <source>
        <dbReference type="ARBA" id="ARBA00023125"/>
    </source>
</evidence>